<sequence>MRVVSVNVNGIKKAANLGLFDWLANQSADVICLQDTRITNQEIEAPEFQLPGFNLFSCDSFEPEKGGVAIYSRLQPKAIIFGLGFPEADHFGRYLQLDFDKISISSLLFPTGQESEKQLDEKFSFMENFTEYLIKQRRKRREYIYCASLYIAYQKLDVKNWRECQALPGFLTDERIWLDDVFADLGYVDAMRELTRETNLFTWWPESEQAEVLNMGWRFDYQLLTPGLRRIVRDFDLSRQPRFSQHAPLTIDYNWTLEI</sequence>
<dbReference type="PANTHER" id="PTHR43250">
    <property type="entry name" value="EXODEOXYRIBONUCLEASE III"/>
    <property type="match status" value="1"/>
</dbReference>
<keyword evidence="4 5" id="KW-0460">Magnesium</keyword>
<dbReference type="RefSeq" id="WP_127164590.1">
    <property type="nucleotide sequence ID" value="NZ_CP029822.1"/>
</dbReference>
<dbReference type="InterPro" id="IPR037493">
    <property type="entry name" value="ExoIII-like"/>
</dbReference>
<dbReference type="NCBIfam" id="TIGR00633">
    <property type="entry name" value="xth"/>
    <property type="match status" value="1"/>
</dbReference>
<dbReference type="KEGG" id="emo:DM558_14585"/>
<dbReference type="GO" id="GO:0046872">
    <property type="term" value="F:metal ion binding"/>
    <property type="evidence" value="ECO:0007669"/>
    <property type="project" value="UniProtKB-KW"/>
</dbReference>
<dbReference type="GO" id="GO:0008311">
    <property type="term" value="F:double-stranded DNA 3'-5' DNA exonuclease activity"/>
    <property type="evidence" value="ECO:0007669"/>
    <property type="project" value="InterPro"/>
</dbReference>
<proteinExistence type="inferred from homology"/>
<evidence type="ECO:0000256" key="4">
    <source>
        <dbReference type="ARBA" id="ARBA00022842"/>
    </source>
</evidence>
<dbReference type="PROSITE" id="PS51435">
    <property type="entry name" value="AP_NUCLEASE_F1_4"/>
    <property type="match status" value="1"/>
</dbReference>
<dbReference type="InterPro" id="IPR004808">
    <property type="entry name" value="AP_endonuc_1"/>
</dbReference>
<evidence type="ECO:0000313" key="9">
    <source>
        <dbReference type="Proteomes" id="UP000273143"/>
    </source>
</evidence>
<feature type="site" description="Interaction with DNA substrate" evidence="6">
    <location>
        <position position="246"/>
    </location>
</feature>
<accession>A0A3Q9JMT5</accession>
<feature type="domain" description="Endonuclease/exonuclease/phosphatase" evidence="7">
    <location>
        <begin position="5"/>
        <end position="233"/>
    </location>
</feature>
<dbReference type="GO" id="GO:0006281">
    <property type="term" value="P:DNA repair"/>
    <property type="evidence" value="ECO:0007669"/>
    <property type="project" value="InterPro"/>
</dbReference>
<dbReference type="SUPFAM" id="SSF56219">
    <property type="entry name" value="DNase I-like"/>
    <property type="match status" value="1"/>
</dbReference>
<feature type="site" description="Important for catalytic activity" evidence="6">
    <location>
        <position position="220"/>
    </location>
</feature>
<comment type="cofactor">
    <cofactor evidence="5">
        <name>Mg(2+)</name>
        <dbReference type="ChEBI" id="CHEBI:18420"/>
    </cofactor>
    <cofactor evidence="5">
        <name>Mn(2+)</name>
        <dbReference type="ChEBI" id="CHEBI:29035"/>
    </cofactor>
    <text evidence="5">Probably binds two magnesium or manganese ions per subunit.</text>
</comment>
<dbReference type="EMBL" id="CP029822">
    <property type="protein sequence ID" value="AZS51916.1"/>
    <property type="molecule type" value="Genomic_DNA"/>
</dbReference>
<comment type="similarity">
    <text evidence="1">Belongs to the DNA repair enzymes AP/ExoA family.</text>
</comment>
<keyword evidence="9" id="KW-1185">Reference proteome</keyword>
<dbReference type="PANTHER" id="PTHR43250:SF2">
    <property type="entry name" value="EXODEOXYRIBONUCLEASE III"/>
    <property type="match status" value="1"/>
</dbReference>
<dbReference type="CDD" id="cd10281">
    <property type="entry name" value="Nape_like_AP-endo"/>
    <property type="match status" value="1"/>
</dbReference>
<organism evidence="8 9">
    <name type="scientific">Entomomonas moraniae</name>
    <dbReference type="NCBI Taxonomy" id="2213226"/>
    <lineage>
        <taxon>Bacteria</taxon>
        <taxon>Pseudomonadati</taxon>
        <taxon>Pseudomonadota</taxon>
        <taxon>Gammaproteobacteria</taxon>
        <taxon>Pseudomonadales</taxon>
        <taxon>Pseudomonadaceae</taxon>
        <taxon>Entomomonas</taxon>
    </lineage>
</organism>
<feature type="binding site" evidence="5">
    <location>
        <position position="7"/>
    </location>
    <ligand>
        <name>Mg(2+)</name>
        <dbReference type="ChEBI" id="CHEBI:18420"/>
        <label>1</label>
    </ligand>
</feature>
<dbReference type="InterPro" id="IPR036691">
    <property type="entry name" value="Endo/exonu/phosph_ase_sf"/>
</dbReference>
<dbReference type="AlphaFoldDB" id="A0A3Q9JMT5"/>
<reference evidence="9" key="1">
    <citation type="submission" date="2018-06" db="EMBL/GenBank/DDBJ databases">
        <title>Complete genome of Pseudomonas insecticola strain QZS01.</title>
        <authorList>
            <person name="Wang J."/>
            <person name="Su Q."/>
        </authorList>
    </citation>
    <scope>NUCLEOTIDE SEQUENCE [LARGE SCALE GENOMIC DNA]</scope>
    <source>
        <strain evidence="9">QZS01</strain>
    </source>
</reference>
<dbReference type="Proteomes" id="UP000273143">
    <property type="component" value="Chromosome"/>
</dbReference>
<dbReference type="Gene3D" id="3.60.10.10">
    <property type="entry name" value="Endonuclease/exonuclease/phosphatase"/>
    <property type="match status" value="1"/>
</dbReference>
<keyword evidence="5" id="KW-0464">Manganese</keyword>
<feature type="binding site" evidence="5">
    <location>
        <position position="246"/>
    </location>
    <ligand>
        <name>Mg(2+)</name>
        <dbReference type="ChEBI" id="CHEBI:18420"/>
        <label>1</label>
    </ligand>
</feature>
<gene>
    <name evidence="8" type="ORF">DM558_14585</name>
</gene>
<evidence type="ECO:0000256" key="3">
    <source>
        <dbReference type="ARBA" id="ARBA00022801"/>
    </source>
</evidence>
<keyword evidence="3" id="KW-0378">Hydrolase</keyword>
<protein>
    <submittedName>
        <fullName evidence="8">Exodeoxyribonuclease III</fullName>
    </submittedName>
</protein>
<evidence type="ECO:0000259" key="7">
    <source>
        <dbReference type="Pfam" id="PF03372"/>
    </source>
</evidence>
<dbReference type="Pfam" id="PF03372">
    <property type="entry name" value="Exo_endo_phos"/>
    <property type="match status" value="1"/>
</dbReference>
<dbReference type="InterPro" id="IPR005135">
    <property type="entry name" value="Endo/exonuclease/phosphatase"/>
</dbReference>
<evidence type="ECO:0000256" key="5">
    <source>
        <dbReference type="PIRSR" id="PIRSR604808-2"/>
    </source>
</evidence>
<evidence type="ECO:0000256" key="1">
    <source>
        <dbReference type="ARBA" id="ARBA00007092"/>
    </source>
</evidence>
<evidence type="ECO:0000256" key="2">
    <source>
        <dbReference type="ARBA" id="ARBA00022723"/>
    </source>
</evidence>
<evidence type="ECO:0000256" key="6">
    <source>
        <dbReference type="PIRSR" id="PIRSR604808-3"/>
    </source>
</evidence>
<evidence type="ECO:0000313" key="8">
    <source>
        <dbReference type="EMBL" id="AZS51916.1"/>
    </source>
</evidence>
<name>A0A3Q9JMT5_9GAMM</name>
<keyword evidence="2 5" id="KW-0479">Metal-binding</keyword>